<proteinExistence type="predicted"/>
<evidence type="ECO:0000313" key="2">
    <source>
        <dbReference type="Proteomes" id="UP001638806"/>
    </source>
</evidence>
<reference evidence="1" key="1">
    <citation type="submission" date="2024-12" db="EMBL/GenBank/DDBJ databases">
        <title>Comparative genomics and development of molecular markers within Purpureocillium lilacinum and among Purpureocillium species.</title>
        <authorList>
            <person name="Yeh Z.-Y."/>
            <person name="Ni N.-T."/>
            <person name="Lo P.-H."/>
            <person name="Mushyakhwo K."/>
            <person name="Lin C.-F."/>
            <person name="Nai Y.-S."/>
        </authorList>
    </citation>
    <scope>NUCLEOTIDE SEQUENCE</scope>
    <source>
        <strain evidence="1">NCHU-NPUST-175</strain>
    </source>
</reference>
<protein>
    <submittedName>
        <fullName evidence="1">Uncharacterized protein</fullName>
    </submittedName>
</protein>
<organism evidence="1 2">
    <name type="scientific">Purpureocillium lilacinum</name>
    <name type="common">Paecilomyces lilacinus</name>
    <dbReference type="NCBI Taxonomy" id="33203"/>
    <lineage>
        <taxon>Eukaryota</taxon>
        <taxon>Fungi</taxon>
        <taxon>Dikarya</taxon>
        <taxon>Ascomycota</taxon>
        <taxon>Pezizomycotina</taxon>
        <taxon>Sordariomycetes</taxon>
        <taxon>Hypocreomycetidae</taxon>
        <taxon>Hypocreales</taxon>
        <taxon>Ophiocordycipitaceae</taxon>
        <taxon>Purpureocillium</taxon>
    </lineage>
</organism>
<evidence type="ECO:0000313" key="1">
    <source>
        <dbReference type="EMBL" id="KAL3954384.1"/>
    </source>
</evidence>
<name>A0ACC4DEV7_PURLI</name>
<accession>A0ACC4DEV7</accession>
<dbReference type="Proteomes" id="UP001638806">
    <property type="component" value="Unassembled WGS sequence"/>
</dbReference>
<keyword evidence="2" id="KW-1185">Reference proteome</keyword>
<sequence length="280" mass="30831">MKLLPLLLLVIAALGEASKLAGPYQTAFFYFAYRMEVSLKGYGNTEIAPGCETNGGPCEIDDFVKQIQARVPLRPPFSGTLGLGDKPSVQEVVDALQKANYSPDLNQANLLRSWPPQTPGTFEKVWTRINAVVQESREALQVKGMDPDNGDDDMKKLKECIEGVIDARSEEQATNMLKFFRSEVVKRLKIQDLDVPTVKKTGKNYDLIDVDQLITNLEAAGGLSIKQEVFIKDFVGNYNSGKFDKMGAKGASSHFRAIAKAKDIRENLSKPLAALMPSTT</sequence>
<dbReference type="EMBL" id="JBGNUJ010000010">
    <property type="protein sequence ID" value="KAL3954384.1"/>
    <property type="molecule type" value="Genomic_DNA"/>
</dbReference>
<comment type="caution">
    <text evidence="1">The sequence shown here is derived from an EMBL/GenBank/DDBJ whole genome shotgun (WGS) entry which is preliminary data.</text>
</comment>
<gene>
    <name evidence="1" type="ORF">ACCO45_009947</name>
</gene>